<accession>M0D636</accession>
<feature type="transmembrane region" description="Helical" evidence="1">
    <location>
        <begin position="83"/>
        <end position="103"/>
    </location>
</feature>
<feature type="transmembrane region" description="Helical" evidence="1">
    <location>
        <begin position="17"/>
        <end position="36"/>
    </location>
</feature>
<protein>
    <submittedName>
        <fullName evidence="2">Uncharacterized protein</fullName>
    </submittedName>
</protein>
<gene>
    <name evidence="2" type="ORF">C474_10701</name>
</gene>
<evidence type="ECO:0000313" key="3">
    <source>
        <dbReference type="Proteomes" id="UP000011513"/>
    </source>
</evidence>
<keyword evidence="1" id="KW-1133">Transmembrane helix</keyword>
<keyword evidence="1" id="KW-0812">Transmembrane</keyword>
<name>M0D636_HALPD</name>
<dbReference type="RefSeq" id="WP_008386594.1">
    <property type="nucleotide sequence ID" value="NZ_AOIV01000024.1"/>
</dbReference>
<keyword evidence="3" id="KW-1185">Reference proteome</keyword>
<dbReference type="EMBL" id="AOIV01000024">
    <property type="protein sequence ID" value="ELZ30925.1"/>
    <property type="molecule type" value="Genomic_DNA"/>
</dbReference>
<keyword evidence="1" id="KW-0472">Membrane</keyword>
<evidence type="ECO:0000256" key="1">
    <source>
        <dbReference type="SAM" id="Phobius"/>
    </source>
</evidence>
<dbReference type="Proteomes" id="UP000011513">
    <property type="component" value="Unassembled WGS sequence"/>
</dbReference>
<dbReference type="OrthoDB" id="214113at2157"/>
<feature type="transmembrane region" description="Helical" evidence="1">
    <location>
        <begin position="43"/>
        <end position="63"/>
    </location>
</feature>
<reference evidence="2 3" key="1">
    <citation type="journal article" date="2014" name="PLoS Genet.">
        <title>Phylogenetically driven sequencing of extremely halophilic archaea reveals strategies for static and dynamic osmo-response.</title>
        <authorList>
            <person name="Becker E.A."/>
            <person name="Seitzer P.M."/>
            <person name="Tritt A."/>
            <person name="Larsen D."/>
            <person name="Krusor M."/>
            <person name="Yao A.I."/>
            <person name="Wu D."/>
            <person name="Madern D."/>
            <person name="Eisen J.A."/>
            <person name="Darling A.E."/>
            <person name="Facciotti M.T."/>
        </authorList>
    </citation>
    <scope>NUCLEOTIDE SEQUENCE [LARGE SCALE GENOMIC DNA]</scope>
    <source>
        <strain evidence="2 3">JCM 14848</strain>
    </source>
</reference>
<dbReference type="eggNOG" id="ENOG502N5I4">
    <property type="taxonomic scope" value="Archaea"/>
</dbReference>
<dbReference type="AlphaFoldDB" id="M0D636"/>
<sequence length="145" mass="14951">MEPTRRLAHNLRSQSPAYGYTLTMWGAGHLLIHVYRMPDSLSVLAYVGGALVGFAVLSTAAFGDPPADVDDADSDTGVTALSLVHVTATAGNLLLILAVAHLLRAAGVRSTVAFAVAGAQSTVLYNASLLLEDRVSEAVASAFGA</sequence>
<proteinExistence type="predicted"/>
<comment type="caution">
    <text evidence="2">The sequence shown here is derived from an EMBL/GenBank/DDBJ whole genome shotgun (WGS) entry which is preliminary data.</text>
</comment>
<evidence type="ECO:0000313" key="2">
    <source>
        <dbReference type="EMBL" id="ELZ30925.1"/>
    </source>
</evidence>
<organism evidence="2 3">
    <name type="scientific">Halogeometricum pallidum JCM 14848</name>
    <dbReference type="NCBI Taxonomy" id="1227487"/>
    <lineage>
        <taxon>Archaea</taxon>
        <taxon>Methanobacteriati</taxon>
        <taxon>Methanobacteriota</taxon>
        <taxon>Stenosarchaea group</taxon>
        <taxon>Halobacteria</taxon>
        <taxon>Halobacteriales</taxon>
        <taxon>Haloferacaceae</taxon>
        <taxon>Halogeometricum</taxon>
    </lineage>
</organism>
<dbReference type="InParanoid" id="M0D636"/>